<dbReference type="CDD" id="cd17039">
    <property type="entry name" value="Ubl_ubiquitin_like"/>
    <property type="match status" value="1"/>
</dbReference>
<keyword evidence="3" id="KW-1185">Reference proteome</keyword>
<dbReference type="Pfam" id="PF00240">
    <property type="entry name" value="ubiquitin"/>
    <property type="match status" value="1"/>
</dbReference>
<reference evidence="4" key="2">
    <citation type="submission" date="2025-08" db="UniProtKB">
        <authorList>
            <consortium name="RefSeq"/>
        </authorList>
    </citation>
    <scope>IDENTIFICATION</scope>
    <source>
        <tissue evidence="4">Whole sample</tissue>
    </source>
</reference>
<dbReference type="Gene3D" id="3.10.20.90">
    <property type="entry name" value="Phosphatidylinositol 3-kinase Catalytic Subunit, Chain A, domain 1"/>
    <property type="match status" value="1"/>
</dbReference>
<dbReference type="PANTHER" id="PTHR32097:SF17">
    <property type="entry name" value="CAMP-BINDING PROTEIN 1-RELATED"/>
    <property type="match status" value="1"/>
</dbReference>
<dbReference type="OrthoDB" id="408003at2759"/>
<dbReference type="InterPro" id="IPR000626">
    <property type="entry name" value="Ubiquitin-like_dom"/>
</dbReference>
<accession>A0A8B8DST5</accession>
<dbReference type="InterPro" id="IPR003325">
    <property type="entry name" value="TerD"/>
</dbReference>
<dbReference type="AlphaFoldDB" id="A0A8B8DST5"/>
<dbReference type="Gene3D" id="2.60.60.30">
    <property type="entry name" value="sav2460 like domains"/>
    <property type="match status" value="1"/>
</dbReference>
<dbReference type="InterPro" id="IPR029071">
    <property type="entry name" value="Ubiquitin-like_domsf"/>
</dbReference>
<dbReference type="PROSITE" id="PS50053">
    <property type="entry name" value="UBIQUITIN_2"/>
    <property type="match status" value="1"/>
</dbReference>
<organism evidence="3 4">
    <name type="scientific">Crassostrea virginica</name>
    <name type="common">Eastern oyster</name>
    <dbReference type="NCBI Taxonomy" id="6565"/>
    <lineage>
        <taxon>Eukaryota</taxon>
        <taxon>Metazoa</taxon>
        <taxon>Spiralia</taxon>
        <taxon>Lophotrochozoa</taxon>
        <taxon>Mollusca</taxon>
        <taxon>Bivalvia</taxon>
        <taxon>Autobranchia</taxon>
        <taxon>Pteriomorphia</taxon>
        <taxon>Ostreida</taxon>
        <taxon>Ostreoidea</taxon>
        <taxon>Ostreidae</taxon>
        <taxon>Crassostrea</taxon>
    </lineage>
</organism>
<name>A0A8B8DST5_CRAVI</name>
<dbReference type="CDD" id="cd06974">
    <property type="entry name" value="TerD_like"/>
    <property type="match status" value="1"/>
</dbReference>
<evidence type="ECO:0000259" key="2">
    <source>
        <dbReference type="PROSITE" id="PS50053"/>
    </source>
</evidence>
<protein>
    <submittedName>
        <fullName evidence="4">Uncharacterized protein LOC111128929</fullName>
    </submittedName>
</protein>
<dbReference type="RefSeq" id="XP_022330604.1">
    <property type="nucleotide sequence ID" value="XM_022474896.1"/>
</dbReference>
<feature type="chain" id="PRO_5034174231" evidence="1">
    <location>
        <begin position="19"/>
        <end position="380"/>
    </location>
</feature>
<gene>
    <name evidence="4" type="primary">LOC111128929</name>
</gene>
<keyword evidence="1" id="KW-0732">Signal</keyword>
<sequence length="380" mass="44090">MTGLFCLDLFLLLPSYDSMKCRRCELDKLSKEFPPVTVNKNCKHPPLVCLQCILFTSSSKCPSLNCEEVFEDDNRKWFQAIWDKQFTEYKSTDISVFGTNKENNLHITLLNGDVEKIPFNESWTVMRLMIEIKKKLKLEIDEQRLFYSGKELETRLSNSKQATLKDFSIKPNSKVQLVKLLYAIPQNIVEVVFDLNWEYPVESNLLEGTEKRDYLDASCLIFEGEKCVRTIDFVQQNEFMQAMLQKYKDKGIKQQEWGVVHSGDRMDDRKRIGHHFIDVSIKDIPKNVTNLFFVLSAWNAPTISRYPNPSLSFYEKSNPEVNLCTTTFTHASDHSAVVMCSLSRSKNAWVVYENGQTSSGNAKNYDPIKLTIQNLIQEWY</sequence>
<dbReference type="GeneID" id="111128929"/>
<dbReference type="SUPFAM" id="SSF54236">
    <property type="entry name" value="Ubiquitin-like"/>
    <property type="match status" value="1"/>
</dbReference>
<dbReference type="Pfam" id="PF02342">
    <property type="entry name" value="TerD"/>
    <property type="match status" value="1"/>
</dbReference>
<evidence type="ECO:0000313" key="4">
    <source>
        <dbReference type="RefSeq" id="XP_022330604.1"/>
    </source>
</evidence>
<evidence type="ECO:0000313" key="3">
    <source>
        <dbReference type="Proteomes" id="UP000694844"/>
    </source>
</evidence>
<dbReference type="InterPro" id="IPR051324">
    <property type="entry name" value="Stress/Tellurium_Resist"/>
</dbReference>
<reference evidence="3" key="1">
    <citation type="submission" date="2024-06" db="UniProtKB">
        <authorList>
            <consortium name="RefSeq"/>
        </authorList>
    </citation>
    <scope>NUCLEOTIDE SEQUENCE [LARGE SCALE GENOMIC DNA]</scope>
</reference>
<dbReference type="Proteomes" id="UP000694844">
    <property type="component" value="Chromosome 1"/>
</dbReference>
<dbReference type="KEGG" id="cvn:111128929"/>
<dbReference type="PANTHER" id="PTHR32097">
    <property type="entry name" value="CAMP-BINDING PROTEIN 1-RELATED"/>
    <property type="match status" value="1"/>
</dbReference>
<proteinExistence type="predicted"/>
<evidence type="ECO:0000256" key="1">
    <source>
        <dbReference type="SAM" id="SignalP"/>
    </source>
</evidence>
<feature type="domain" description="Ubiquitin-like" evidence="2">
    <location>
        <begin position="103"/>
        <end position="178"/>
    </location>
</feature>
<feature type="signal peptide" evidence="1">
    <location>
        <begin position="1"/>
        <end position="18"/>
    </location>
</feature>